<dbReference type="RefSeq" id="WP_012751974.1">
    <property type="nucleotide sequence ID" value="NC_012808.1"/>
</dbReference>
<dbReference type="STRING" id="272630.MexAM1_META1p0068"/>
<dbReference type="HOGENOM" id="CLU_125485_0_0_5"/>
<protein>
    <recommendedName>
        <fullName evidence="3">DUF3768 domain-containing protein</fullName>
    </recommendedName>
</protein>
<dbReference type="Pfam" id="PF12599">
    <property type="entry name" value="DUF3768"/>
    <property type="match status" value="1"/>
</dbReference>
<dbReference type="EMBL" id="CP001510">
    <property type="protein sequence ID" value="ACS38036.1"/>
    <property type="molecule type" value="Genomic_DNA"/>
</dbReference>
<dbReference type="OrthoDB" id="1495368at2"/>
<organism evidence="1 2">
    <name type="scientific">Methylorubrum extorquens (strain ATCC 14718 / DSM 1338 / JCM 2805 / NCIMB 9133 / AM1)</name>
    <name type="common">Methylobacterium extorquens</name>
    <dbReference type="NCBI Taxonomy" id="272630"/>
    <lineage>
        <taxon>Bacteria</taxon>
        <taxon>Pseudomonadati</taxon>
        <taxon>Pseudomonadota</taxon>
        <taxon>Alphaproteobacteria</taxon>
        <taxon>Hyphomicrobiales</taxon>
        <taxon>Methylobacteriaceae</taxon>
        <taxon>Methylorubrum</taxon>
    </lineage>
</organism>
<dbReference type="AlphaFoldDB" id="C5APF1"/>
<dbReference type="eggNOG" id="ENOG5032YTM">
    <property type="taxonomic scope" value="Bacteria"/>
</dbReference>
<accession>C5APF1</accession>
<dbReference type="Proteomes" id="UP000009081">
    <property type="component" value="Chromosome"/>
</dbReference>
<dbReference type="KEGG" id="mea:Mex_1p0068"/>
<keyword evidence="2" id="KW-1185">Reference proteome</keyword>
<name>C5APF1_METEA</name>
<evidence type="ECO:0000313" key="2">
    <source>
        <dbReference type="Proteomes" id="UP000009081"/>
    </source>
</evidence>
<evidence type="ECO:0000313" key="1">
    <source>
        <dbReference type="EMBL" id="ACS38036.1"/>
    </source>
</evidence>
<reference evidence="1 2" key="1">
    <citation type="journal article" date="2009" name="PLoS ONE">
        <title>Methylobacterium genome sequences: a reference blueprint to investigate microbial metabolism of C1 compounds from natural and industrial sources.</title>
        <authorList>
            <person name="Vuilleumier S."/>
            <person name="Chistoserdova L."/>
            <person name="Lee M.-C."/>
            <person name="Bringel F."/>
            <person name="Lajus A."/>
            <person name="Zhou Y."/>
            <person name="Gourion B."/>
            <person name="Barbe V."/>
            <person name="Chang J."/>
            <person name="Cruveiller S."/>
            <person name="Dossat C."/>
            <person name="Gillett W."/>
            <person name="Gruffaz C."/>
            <person name="Haugen E."/>
            <person name="Hourcade E."/>
            <person name="Levy R."/>
            <person name="Mangenot S."/>
            <person name="Muller E."/>
            <person name="Nadalig T."/>
            <person name="Pagni M."/>
            <person name="Penny C."/>
            <person name="Peyraud R."/>
            <person name="Robinson D.G."/>
            <person name="Roche D."/>
            <person name="Rouy Z."/>
            <person name="Saenampechek C."/>
            <person name="Salvignol G."/>
            <person name="Vallenet D."/>
            <person name="Wu Z."/>
            <person name="Marx C.J."/>
            <person name="Vorholt J.A."/>
            <person name="Olson M.V."/>
            <person name="Kaul R."/>
            <person name="Weissenbach J."/>
            <person name="Medigue C."/>
            <person name="Lidstrom M.E."/>
        </authorList>
    </citation>
    <scope>NUCLEOTIDE SEQUENCE [LARGE SCALE GENOMIC DNA]</scope>
    <source>
        <strain evidence="2">ATCC 14718 / DSM 1338 / JCM 2805 / NCIMB 9133 / AM1</strain>
    </source>
</reference>
<sequence length="108" mass="11952">MTAVLDADRVRALNDILRHTLSGGTLVLTAGVITLGRERQQVILDAVAAFDRFDSDNDPHDFGAVEVAGKRVLWKIDYHDHSGRYASPDLADTSVTRRVLTVMLAEEY</sequence>
<proteinExistence type="predicted"/>
<evidence type="ECO:0008006" key="3">
    <source>
        <dbReference type="Google" id="ProtNLM"/>
    </source>
</evidence>
<dbReference type="InterPro" id="IPR022243">
    <property type="entry name" value="DUF3768"/>
</dbReference>
<gene>
    <name evidence="1" type="ordered locus">MexAM1_META1p0068</name>
</gene>